<feature type="transmembrane region" description="Helical" evidence="1">
    <location>
        <begin position="179"/>
        <end position="198"/>
    </location>
</feature>
<dbReference type="AlphaFoldDB" id="A0A1R2B038"/>
<dbReference type="PANTHER" id="PTHR10153">
    <property type="entry name" value="SMALL CONDUCTANCE CALCIUM-ACTIVATED POTASSIUM CHANNEL"/>
    <property type="match status" value="1"/>
</dbReference>
<accession>A0A1R2B038</accession>
<dbReference type="EMBL" id="MPUH01001122">
    <property type="protein sequence ID" value="OMJ70122.1"/>
    <property type="molecule type" value="Genomic_DNA"/>
</dbReference>
<dbReference type="GO" id="GO:0016020">
    <property type="term" value="C:membrane"/>
    <property type="evidence" value="ECO:0007669"/>
    <property type="project" value="InterPro"/>
</dbReference>
<feature type="transmembrane region" description="Helical" evidence="1">
    <location>
        <begin position="265"/>
        <end position="284"/>
    </location>
</feature>
<keyword evidence="1" id="KW-0472">Membrane</keyword>
<dbReference type="InterPro" id="IPR015449">
    <property type="entry name" value="K_chnl_Ca-activ_SK"/>
</dbReference>
<reference evidence="3 4" key="1">
    <citation type="submission" date="2016-11" db="EMBL/GenBank/DDBJ databases">
        <title>The macronuclear genome of Stentor coeruleus: a giant cell with tiny introns.</title>
        <authorList>
            <person name="Slabodnick M."/>
            <person name="Ruby J.G."/>
            <person name="Reiff S.B."/>
            <person name="Swart E.C."/>
            <person name="Gosai S."/>
            <person name="Prabakaran S."/>
            <person name="Witkowska E."/>
            <person name="Larue G.E."/>
            <person name="Fisher S."/>
            <person name="Freeman R.M."/>
            <person name="Gunawardena J."/>
            <person name="Chu W."/>
            <person name="Stover N.A."/>
            <person name="Gregory B.D."/>
            <person name="Nowacki M."/>
            <person name="Derisi J."/>
            <person name="Roy S.W."/>
            <person name="Marshall W.F."/>
            <person name="Sood P."/>
        </authorList>
    </citation>
    <scope>NUCLEOTIDE SEQUENCE [LARGE SCALE GENOMIC DNA]</scope>
    <source>
        <strain evidence="3">WM001</strain>
    </source>
</reference>
<evidence type="ECO:0000259" key="2">
    <source>
        <dbReference type="Pfam" id="PF07885"/>
    </source>
</evidence>
<comment type="caution">
    <text evidence="3">The sequence shown here is derived from an EMBL/GenBank/DDBJ whole genome shotgun (WGS) entry which is preliminary data.</text>
</comment>
<organism evidence="3 4">
    <name type="scientific">Stentor coeruleus</name>
    <dbReference type="NCBI Taxonomy" id="5963"/>
    <lineage>
        <taxon>Eukaryota</taxon>
        <taxon>Sar</taxon>
        <taxon>Alveolata</taxon>
        <taxon>Ciliophora</taxon>
        <taxon>Postciliodesmatophora</taxon>
        <taxon>Heterotrichea</taxon>
        <taxon>Heterotrichida</taxon>
        <taxon>Stentoridae</taxon>
        <taxon>Stentor</taxon>
    </lineage>
</organism>
<dbReference type="Pfam" id="PF07885">
    <property type="entry name" value="Ion_trans_2"/>
    <property type="match status" value="1"/>
</dbReference>
<feature type="domain" description="Potassium channel" evidence="2">
    <location>
        <begin position="240"/>
        <end position="320"/>
    </location>
</feature>
<feature type="transmembrane region" description="Helical" evidence="1">
    <location>
        <begin position="296"/>
        <end position="320"/>
    </location>
</feature>
<dbReference type="GO" id="GO:0016286">
    <property type="term" value="F:small conductance calcium-activated potassium channel activity"/>
    <property type="evidence" value="ECO:0007669"/>
    <property type="project" value="InterPro"/>
</dbReference>
<feature type="transmembrane region" description="Helical" evidence="1">
    <location>
        <begin position="234"/>
        <end position="253"/>
    </location>
</feature>
<protein>
    <recommendedName>
        <fullName evidence="2">Potassium channel domain-containing protein</fullName>
    </recommendedName>
</protein>
<sequence>MQENRNEKIYKEKDEEAKKVEDAVKSSVLNIMQHTSLFKIPEENLRATSHAFEILKVAEFSNTILALIGFSCAAISSDIEYTSSMESGWVFQLVLLVGTISTLMLILSIIWRTHCILEWEKGRGLYSSFDNIQSSGKLKTLILELIINFLHPIWPLRNVHFLSFNTVFKVYIKYAYNDLLTICTILRIYHIINLYSVFSKYRTERSFRICKMNGNFAGTTWAVKCLMNDDPLKVVIALMVIGILIGGFCLRIFERPLNVYSELDFSYYGNTMWCVLLTMTTVGYGDYYPSTLPGRIVGLIICIWGVLVVSIMVLTVTNMLKLSSDEIKALSLYRRLNFREELRDAAGKLLFSAFQYKKISRDFEDDDKVKAHYLSKVQRSLKEYQRIKLQKKILYNLNSTEDNIDRRINHIITISKTYNDKLDNLKTGIESLLE</sequence>
<feature type="transmembrane region" description="Helical" evidence="1">
    <location>
        <begin position="60"/>
        <end position="77"/>
    </location>
</feature>
<dbReference type="InterPro" id="IPR013099">
    <property type="entry name" value="K_chnl_dom"/>
</dbReference>
<evidence type="ECO:0000313" key="3">
    <source>
        <dbReference type="EMBL" id="OMJ70122.1"/>
    </source>
</evidence>
<dbReference type="Gene3D" id="1.10.287.70">
    <property type="match status" value="1"/>
</dbReference>
<dbReference type="Proteomes" id="UP000187209">
    <property type="component" value="Unassembled WGS sequence"/>
</dbReference>
<name>A0A1R2B038_9CILI</name>
<evidence type="ECO:0000313" key="4">
    <source>
        <dbReference type="Proteomes" id="UP000187209"/>
    </source>
</evidence>
<keyword evidence="4" id="KW-1185">Reference proteome</keyword>
<feature type="transmembrane region" description="Helical" evidence="1">
    <location>
        <begin position="89"/>
        <end position="111"/>
    </location>
</feature>
<keyword evidence="1" id="KW-0812">Transmembrane</keyword>
<gene>
    <name evidence="3" type="ORF">SteCoe_31976</name>
</gene>
<keyword evidence="1" id="KW-1133">Transmembrane helix</keyword>
<proteinExistence type="predicted"/>
<dbReference type="OrthoDB" id="312411at2759"/>
<dbReference type="SUPFAM" id="SSF81324">
    <property type="entry name" value="Voltage-gated potassium channels"/>
    <property type="match status" value="1"/>
</dbReference>
<evidence type="ECO:0000256" key="1">
    <source>
        <dbReference type="SAM" id="Phobius"/>
    </source>
</evidence>
<dbReference type="PRINTS" id="PR00169">
    <property type="entry name" value="KCHANNEL"/>
</dbReference>